<gene>
    <name evidence="5" type="ORF">LRP50_09620</name>
</gene>
<dbReference type="Proteomes" id="UP001149400">
    <property type="component" value="Unassembled WGS sequence"/>
</dbReference>
<dbReference type="PANTHER" id="PTHR37423:SF2">
    <property type="entry name" value="MEMBRANE-BOUND LYTIC MUREIN TRANSGLYCOSYLASE C"/>
    <property type="match status" value="1"/>
</dbReference>
<evidence type="ECO:0000259" key="4">
    <source>
        <dbReference type="Pfam" id="PF01464"/>
    </source>
</evidence>
<evidence type="ECO:0000313" key="6">
    <source>
        <dbReference type="Proteomes" id="UP001149400"/>
    </source>
</evidence>
<dbReference type="EMBL" id="JAJUBC010000009">
    <property type="protein sequence ID" value="MDD1793384.1"/>
    <property type="molecule type" value="Genomic_DNA"/>
</dbReference>
<dbReference type="InterPro" id="IPR008258">
    <property type="entry name" value="Transglycosylase_SLT_dom_1"/>
</dbReference>
<organism evidence="5 6">
    <name type="scientific">Enterovibrio gelatinilyticus</name>
    <dbReference type="NCBI Taxonomy" id="2899819"/>
    <lineage>
        <taxon>Bacteria</taxon>
        <taxon>Pseudomonadati</taxon>
        <taxon>Pseudomonadota</taxon>
        <taxon>Gammaproteobacteria</taxon>
        <taxon>Vibrionales</taxon>
        <taxon>Vibrionaceae</taxon>
        <taxon>Enterovibrio</taxon>
    </lineage>
</organism>
<evidence type="ECO:0000256" key="2">
    <source>
        <dbReference type="SAM" id="MobiDB-lite"/>
    </source>
</evidence>
<comment type="caution">
    <text evidence="5">The sequence shown here is derived from an EMBL/GenBank/DDBJ whole genome shotgun (WGS) entry which is preliminary data.</text>
</comment>
<protein>
    <submittedName>
        <fullName evidence="5">Transglycosylase SLT domain-containing protein</fullName>
    </submittedName>
</protein>
<keyword evidence="3" id="KW-0732">Signal</keyword>
<feature type="region of interest" description="Disordered" evidence="2">
    <location>
        <begin position="301"/>
        <end position="360"/>
    </location>
</feature>
<evidence type="ECO:0000313" key="5">
    <source>
        <dbReference type="EMBL" id="MDD1793384.1"/>
    </source>
</evidence>
<feature type="domain" description="Transglycosylase SLT" evidence="4">
    <location>
        <begin position="406"/>
        <end position="532"/>
    </location>
</feature>
<proteinExistence type="inferred from homology"/>
<evidence type="ECO:0000256" key="3">
    <source>
        <dbReference type="SAM" id="SignalP"/>
    </source>
</evidence>
<comment type="similarity">
    <text evidence="1">Belongs to the transglycosylase Slt family.</text>
</comment>
<feature type="compositionally biased region" description="Low complexity" evidence="2">
    <location>
        <begin position="349"/>
        <end position="358"/>
    </location>
</feature>
<reference evidence="5" key="1">
    <citation type="submission" date="2021-12" db="EMBL/GenBank/DDBJ databases">
        <title>Enterovibrio ZSDZ35 sp. nov. and Enterovibrio ZSDZ42 sp. nov., isolated from coastal seawater in Qingdao.</title>
        <authorList>
            <person name="Zhang P."/>
        </authorList>
    </citation>
    <scope>NUCLEOTIDE SEQUENCE</scope>
    <source>
        <strain evidence="5">ZSDZ42</strain>
    </source>
</reference>
<dbReference type="PANTHER" id="PTHR37423">
    <property type="entry name" value="SOLUBLE LYTIC MUREIN TRANSGLYCOSYLASE-RELATED"/>
    <property type="match status" value="1"/>
</dbReference>
<dbReference type="Gene3D" id="1.10.530.10">
    <property type="match status" value="1"/>
</dbReference>
<name>A0ABT5QZF3_9GAMM</name>
<dbReference type="SUPFAM" id="SSF53955">
    <property type="entry name" value="Lysozyme-like"/>
    <property type="match status" value="1"/>
</dbReference>
<sequence length="573" mass="63477">MATNKIKALAVCIAVVLNVVPGLATADSFAELDREAKRVNQPQQEKFAEFYQWLDNYLSEYEAWRDEYTSNLDKERELLIDQWGSGEVSDSTKSVEYSDSNTVKKVVDYEGNTATISVLVDMDSDSASALNGLSELEVDGQILSLENANEAIAYVDYSPEQEKTEKQFIIDQIQMQMRELDVQAERLIRSNTGIPESFIYERAYKKKIALLQTAAPRIASISEQFKAKRKELGIPEPVKTEPKKADDEKVGGTAVIANKADVESSAKVEQVVSVESDETKANVMADASTITKANANVEAKSPGVVAPKESATQTEVTDTRKPSLSVEETPKKQTATELAEQSPKPQPKPQLTQQPTPTVVSDVEPAKTVTVQASKPSNNAAKKVVSYKVKLPENALKTRASTYQPLVEKESERWEIDAALVMAIMHSESSFRPDAKSHVPAFGLMQVVPNSAGHDVNKLFRKIDSPMSPTDLYVPPINVETGTAYLNILDKRYLKFVTNDEARLYCVIAAYNTGAGNVAKAFNKDRSTNIRKAAVVINSMTPDEVYNHLLENLPYDETKNYLRKVKGRISMYQ</sequence>
<dbReference type="InterPro" id="IPR000189">
    <property type="entry name" value="Transglyc_AS"/>
</dbReference>
<dbReference type="InterPro" id="IPR023346">
    <property type="entry name" value="Lysozyme-like_dom_sf"/>
</dbReference>
<dbReference type="CDD" id="cd16893">
    <property type="entry name" value="LT_MltC_MltE"/>
    <property type="match status" value="1"/>
</dbReference>
<feature type="signal peptide" evidence="3">
    <location>
        <begin position="1"/>
        <end position="26"/>
    </location>
</feature>
<dbReference type="PROSITE" id="PS00922">
    <property type="entry name" value="TRANSGLYCOSYLASE"/>
    <property type="match status" value="1"/>
</dbReference>
<evidence type="ECO:0000256" key="1">
    <source>
        <dbReference type="ARBA" id="ARBA00007734"/>
    </source>
</evidence>
<dbReference type="Pfam" id="PF01464">
    <property type="entry name" value="SLT"/>
    <property type="match status" value="1"/>
</dbReference>
<accession>A0ABT5QZF3</accession>
<keyword evidence="6" id="KW-1185">Reference proteome</keyword>
<feature type="chain" id="PRO_5047530995" evidence="3">
    <location>
        <begin position="27"/>
        <end position="573"/>
    </location>
</feature>